<reference evidence="2" key="1">
    <citation type="journal article" date="2017" name="Nat. Ecol. Evol.">
        <title>Genome expansion and lineage-specific genetic innovations in the forest pathogenic fungi Armillaria.</title>
        <authorList>
            <person name="Sipos G."/>
            <person name="Prasanna A.N."/>
            <person name="Walter M.C."/>
            <person name="O'Connor E."/>
            <person name="Balint B."/>
            <person name="Krizsan K."/>
            <person name="Kiss B."/>
            <person name="Hess J."/>
            <person name="Varga T."/>
            <person name="Slot J."/>
            <person name="Riley R."/>
            <person name="Boka B."/>
            <person name="Rigling D."/>
            <person name="Barry K."/>
            <person name="Lee J."/>
            <person name="Mihaltcheva S."/>
            <person name="LaButti K."/>
            <person name="Lipzen A."/>
            <person name="Waldron R."/>
            <person name="Moloney N.M."/>
            <person name="Sperisen C."/>
            <person name="Kredics L."/>
            <person name="Vagvoelgyi C."/>
            <person name="Patrignani A."/>
            <person name="Fitzpatrick D."/>
            <person name="Nagy I."/>
            <person name="Doyle S."/>
            <person name="Anderson J.B."/>
            <person name="Grigoriev I.V."/>
            <person name="Gueldener U."/>
            <person name="Muensterkoetter M."/>
            <person name="Nagy L.G."/>
        </authorList>
    </citation>
    <scope>NUCLEOTIDE SEQUENCE [LARGE SCALE GENOMIC DNA]</scope>
    <source>
        <strain evidence="2">Ar21-2</strain>
    </source>
</reference>
<dbReference type="Proteomes" id="UP000217790">
    <property type="component" value="Unassembled WGS sequence"/>
</dbReference>
<dbReference type="InParanoid" id="A0A2H3CWH3"/>
<gene>
    <name evidence="1" type="ORF">ARMGADRAFT_1034928</name>
</gene>
<dbReference type="EMBL" id="KZ293679">
    <property type="protein sequence ID" value="PBK87375.1"/>
    <property type="molecule type" value="Genomic_DNA"/>
</dbReference>
<dbReference type="AlphaFoldDB" id="A0A2H3CWH3"/>
<protein>
    <submittedName>
        <fullName evidence="1">Uncharacterized protein</fullName>
    </submittedName>
</protein>
<organism evidence="1 2">
    <name type="scientific">Armillaria gallica</name>
    <name type="common">Bulbous honey fungus</name>
    <name type="synonym">Armillaria bulbosa</name>
    <dbReference type="NCBI Taxonomy" id="47427"/>
    <lineage>
        <taxon>Eukaryota</taxon>
        <taxon>Fungi</taxon>
        <taxon>Dikarya</taxon>
        <taxon>Basidiomycota</taxon>
        <taxon>Agaricomycotina</taxon>
        <taxon>Agaricomycetes</taxon>
        <taxon>Agaricomycetidae</taxon>
        <taxon>Agaricales</taxon>
        <taxon>Marasmiineae</taxon>
        <taxon>Physalacriaceae</taxon>
        <taxon>Armillaria</taxon>
    </lineage>
</organism>
<sequence length="179" mass="19857">MDCAVNRLGDIRAQKRSRGDLYLQSIALPERVPRPSSPEWPEYERVIAKSATEGGSLFLFLAPIFGELFQARPLGHVGEKFEGLPAYRQRVQWLKPAVVNHARLHAAEGFAPRACLDQKTEIDCAVCRNEDVGLTSGFPEVGNLLLQLSYKWVRFYASHPGAGDSEILGNVSIFGIAIY</sequence>
<keyword evidence="2" id="KW-1185">Reference proteome</keyword>
<name>A0A2H3CWH3_ARMGA</name>
<evidence type="ECO:0000313" key="2">
    <source>
        <dbReference type="Proteomes" id="UP000217790"/>
    </source>
</evidence>
<evidence type="ECO:0000313" key="1">
    <source>
        <dbReference type="EMBL" id="PBK87375.1"/>
    </source>
</evidence>
<proteinExistence type="predicted"/>
<accession>A0A2H3CWH3</accession>